<organism evidence="1 2">
    <name type="scientific">Mesorhizobium plurifarium</name>
    <dbReference type="NCBI Taxonomy" id="69974"/>
    <lineage>
        <taxon>Bacteria</taxon>
        <taxon>Pseudomonadati</taxon>
        <taxon>Pseudomonadota</taxon>
        <taxon>Alphaproteobacteria</taxon>
        <taxon>Hyphomicrobiales</taxon>
        <taxon>Phyllobacteriaceae</taxon>
        <taxon>Mesorhizobium</taxon>
    </lineage>
</organism>
<dbReference type="EMBL" id="CCNE01000026">
    <property type="protein sequence ID" value="CDX60182.1"/>
    <property type="molecule type" value="Genomic_DNA"/>
</dbReference>
<protein>
    <submittedName>
        <fullName evidence="1">Uncharacterized protein</fullName>
    </submittedName>
</protein>
<proteinExistence type="predicted"/>
<reference evidence="1 2" key="1">
    <citation type="submission" date="2014-08" db="EMBL/GenBank/DDBJ databases">
        <authorList>
            <person name="Moulin Lionel"/>
        </authorList>
    </citation>
    <scope>NUCLEOTIDE SEQUENCE [LARGE SCALE GENOMIC DNA]</scope>
</reference>
<gene>
    <name evidence="1" type="ORF">MPL3365_320081</name>
</gene>
<dbReference type="Proteomes" id="UP000046122">
    <property type="component" value="Unassembled WGS sequence"/>
</dbReference>
<evidence type="ECO:0000313" key="1">
    <source>
        <dbReference type="EMBL" id="CDX60182.1"/>
    </source>
</evidence>
<accession>A0A090G9L4</accession>
<evidence type="ECO:0000313" key="2">
    <source>
        <dbReference type="Proteomes" id="UP000046122"/>
    </source>
</evidence>
<name>A0A090G9L4_MESPL</name>
<dbReference type="AlphaFoldDB" id="A0A090G9L4"/>
<sequence>MGRRDSAPALPGISPIRGDQMARRLSPIANVAERVGGRSANLPLVGMAGRPEGAP</sequence>